<keyword evidence="9 12" id="KW-1133">Transmembrane helix</keyword>
<proteinExistence type="inferred from homology"/>
<organism evidence="13 14">
    <name type="scientific">Halobium salinum</name>
    <dbReference type="NCBI Taxonomy" id="1364940"/>
    <lineage>
        <taxon>Archaea</taxon>
        <taxon>Methanobacteriati</taxon>
        <taxon>Methanobacteriota</taxon>
        <taxon>Stenosarchaea group</taxon>
        <taxon>Halobacteria</taxon>
        <taxon>Halobacteriales</taxon>
        <taxon>Haloferacaceae</taxon>
        <taxon>Halobium</taxon>
    </lineage>
</organism>
<feature type="transmembrane region" description="Helical" evidence="12">
    <location>
        <begin position="202"/>
        <end position="222"/>
    </location>
</feature>
<dbReference type="GO" id="GO:0005886">
    <property type="term" value="C:plasma membrane"/>
    <property type="evidence" value="ECO:0007669"/>
    <property type="project" value="UniProtKB-SubCell"/>
</dbReference>
<feature type="transmembrane region" description="Helical" evidence="12">
    <location>
        <begin position="432"/>
        <end position="452"/>
    </location>
</feature>
<name>A0ABD5PE23_9EURY</name>
<dbReference type="PANTHER" id="PTHR32024:SF2">
    <property type="entry name" value="TRK SYSTEM POTASSIUM UPTAKE PROTEIN TRKG-RELATED"/>
    <property type="match status" value="1"/>
</dbReference>
<gene>
    <name evidence="13" type="ORF">ACFO0N_12190</name>
</gene>
<keyword evidence="8" id="KW-0630">Potassium</keyword>
<keyword evidence="14" id="KW-1185">Reference proteome</keyword>
<feature type="transmembrane region" description="Helical" evidence="12">
    <location>
        <begin position="156"/>
        <end position="181"/>
    </location>
</feature>
<sequence length="526" mass="56559">MGPASLSVLDGGPGSKPSDFVEYRSSLSFIGRVLKYLSAAPLFPTAVALLYGESPLPFLVTTAVMVVLGTALERLQPDPDLGHREAFLFVSLTWLIVPVVGTIPYLVAGQGTVASPVNALFESMSGFTTTGSTVLGEISFEAHSRSILMWRQLTQWLGGMGILVLMVAILPELSVGGAQIFREEAPGVTIDKLTPHIQDTARALWAIYAGFTLAAVLTYYGLHLLGVAPNMDFYGAVAHALTTLPTGGFSPRARSMEAFSPAIQWAVILFMVVAGTNFALFWYGFRGEPRRLLRNDEFRGYLFAMAVVSALLAGLLFAGVGLAEAPTNIDPIPGNVENALRQAVFQTVAIVTTTGYASMDFNTWDQSTQLVLLLAMFLGGSAGSAAGGIKIVRWYVIQKAMSREVFQSIHPEAVHPIRLSGNVAEEETVRSILVFVMTFFTIFAVSTVLIYVDSLRIGLELSAIEAVGATVATLGNVGPGVGVVGPMNNFLPFSAPAKLYMVFLMWIGRLEILSVLVVFAPSYWKR</sequence>
<dbReference type="AlphaFoldDB" id="A0ABD5PE23"/>
<evidence type="ECO:0000256" key="7">
    <source>
        <dbReference type="ARBA" id="ARBA00022692"/>
    </source>
</evidence>
<comment type="caution">
    <text evidence="13">The sequence shown here is derived from an EMBL/GenBank/DDBJ whole genome shotgun (WGS) entry which is preliminary data.</text>
</comment>
<evidence type="ECO:0000256" key="6">
    <source>
        <dbReference type="ARBA" id="ARBA00022538"/>
    </source>
</evidence>
<evidence type="ECO:0000256" key="1">
    <source>
        <dbReference type="ARBA" id="ARBA00004429"/>
    </source>
</evidence>
<keyword evidence="7 12" id="KW-0812">Transmembrane</keyword>
<evidence type="ECO:0000256" key="10">
    <source>
        <dbReference type="ARBA" id="ARBA00023065"/>
    </source>
</evidence>
<dbReference type="Proteomes" id="UP001595921">
    <property type="component" value="Unassembled WGS sequence"/>
</dbReference>
<evidence type="ECO:0000256" key="3">
    <source>
        <dbReference type="ARBA" id="ARBA00022448"/>
    </source>
</evidence>
<feature type="transmembrane region" description="Helical" evidence="12">
    <location>
        <begin position="87"/>
        <end position="107"/>
    </location>
</feature>
<dbReference type="PIRSF" id="PIRSF006247">
    <property type="entry name" value="TrkH"/>
    <property type="match status" value="1"/>
</dbReference>
<evidence type="ECO:0000256" key="8">
    <source>
        <dbReference type="ARBA" id="ARBA00022958"/>
    </source>
</evidence>
<keyword evidence="10" id="KW-0406">Ion transport</keyword>
<reference evidence="13 14" key="1">
    <citation type="journal article" date="2019" name="Int. J. Syst. Evol. Microbiol.">
        <title>The Global Catalogue of Microorganisms (GCM) 10K type strain sequencing project: providing services to taxonomists for standard genome sequencing and annotation.</title>
        <authorList>
            <consortium name="The Broad Institute Genomics Platform"/>
            <consortium name="The Broad Institute Genome Sequencing Center for Infectious Disease"/>
            <person name="Wu L."/>
            <person name="Ma J."/>
        </authorList>
    </citation>
    <scope>NUCLEOTIDE SEQUENCE [LARGE SCALE GENOMIC DNA]</scope>
    <source>
        <strain evidence="13 14">CGMCC 1.12553</strain>
    </source>
</reference>
<comment type="similarity">
    <text evidence="2">Belongs to the TrkH potassium transport family.</text>
</comment>
<keyword evidence="4" id="KW-1003">Cell membrane</keyword>
<evidence type="ECO:0000256" key="2">
    <source>
        <dbReference type="ARBA" id="ARBA00009137"/>
    </source>
</evidence>
<protein>
    <submittedName>
        <fullName evidence="13">TrkH family potassium uptake protein</fullName>
    </submittedName>
</protein>
<evidence type="ECO:0000256" key="9">
    <source>
        <dbReference type="ARBA" id="ARBA00022989"/>
    </source>
</evidence>
<comment type="subcellular location">
    <subcellularLocation>
        <location evidence="1">Cell inner membrane</location>
        <topology evidence="1">Multi-pass membrane protein</topology>
    </subcellularLocation>
</comment>
<keyword evidence="6" id="KW-0633">Potassium transport</keyword>
<keyword evidence="5" id="KW-0997">Cell inner membrane</keyword>
<feature type="transmembrane region" description="Helical" evidence="12">
    <location>
        <begin position="499"/>
        <end position="524"/>
    </location>
</feature>
<dbReference type="EMBL" id="JBHSDS010000006">
    <property type="protein sequence ID" value="MFC4358701.1"/>
    <property type="molecule type" value="Genomic_DNA"/>
</dbReference>
<dbReference type="RefSeq" id="WP_267623493.1">
    <property type="nucleotide sequence ID" value="NZ_JAODIW010000008.1"/>
</dbReference>
<feature type="transmembrane region" description="Helical" evidence="12">
    <location>
        <begin position="58"/>
        <end position="75"/>
    </location>
</feature>
<dbReference type="Pfam" id="PF02386">
    <property type="entry name" value="TrkH"/>
    <property type="match status" value="1"/>
</dbReference>
<evidence type="ECO:0000256" key="12">
    <source>
        <dbReference type="SAM" id="Phobius"/>
    </source>
</evidence>
<evidence type="ECO:0000313" key="13">
    <source>
        <dbReference type="EMBL" id="MFC4358701.1"/>
    </source>
</evidence>
<accession>A0ABD5PE23</accession>
<dbReference type="InterPro" id="IPR004772">
    <property type="entry name" value="TrkH"/>
</dbReference>
<evidence type="ECO:0000256" key="11">
    <source>
        <dbReference type="ARBA" id="ARBA00023136"/>
    </source>
</evidence>
<keyword evidence="3" id="KW-0813">Transport</keyword>
<dbReference type="PANTHER" id="PTHR32024">
    <property type="entry name" value="TRK SYSTEM POTASSIUM UPTAKE PROTEIN TRKG-RELATED"/>
    <property type="match status" value="1"/>
</dbReference>
<evidence type="ECO:0000256" key="4">
    <source>
        <dbReference type="ARBA" id="ARBA00022475"/>
    </source>
</evidence>
<feature type="transmembrane region" description="Helical" evidence="12">
    <location>
        <begin position="301"/>
        <end position="323"/>
    </location>
</feature>
<dbReference type="InterPro" id="IPR003445">
    <property type="entry name" value="Cat_transpt"/>
</dbReference>
<evidence type="ECO:0000256" key="5">
    <source>
        <dbReference type="ARBA" id="ARBA00022519"/>
    </source>
</evidence>
<dbReference type="GO" id="GO:0006813">
    <property type="term" value="P:potassium ion transport"/>
    <property type="evidence" value="ECO:0007669"/>
    <property type="project" value="UniProtKB-KW"/>
</dbReference>
<feature type="transmembrane region" description="Helical" evidence="12">
    <location>
        <begin position="262"/>
        <end position="285"/>
    </location>
</feature>
<keyword evidence="11 12" id="KW-0472">Membrane</keyword>
<feature type="transmembrane region" description="Helical" evidence="12">
    <location>
        <begin position="371"/>
        <end position="396"/>
    </location>
</feature>
<evidence type="ECO:0000313" key="14">
    <source>
        <dbReference type="Proteomes" id="UP001595921"/>
    </source>
</evidence>